<feature type="region of interest" description="Disordered" evidence="1">
    <location>
        <begin position="1"/>
        <end position="38"/>
    </location>
</feature>
<dbReference type="OrthoDB" id="8119601at2"/>
<dbReference type="EMBL" id="PGGN01000002">
    <property type="protein sequence ID" value="PSH58110.1"/>
    <property type="molecule type" value="Genomic_DNA"/>
</dbReference>
<feature type="compositionally biased region" description="Basic and acidic residues" evidence="1">
    <location>
        <begin position="1"/>
        <end position="20"/>
    </location>
</feature>
<evidence type="ECO:0000313" key="3">
    <source>
        <dbReference type="Proteomes" id="UP000241158"/>
    </source>
</evidence>
<gene>
    <name evidence="2" type="ORF">CU100_10715</name>
</gene>
<evidence type="ECO:0000313" key="2">
    <source>
        <dbReference type="EMBL" id="PSH58110.1"/>
    </source>
</evidence>
<accession>A0A2P7AV51</accession>
<name>A0A2P7AV51_9HYPH</name>
<dbReference type="AlphaFoldDB" id="A0A2P7AV51"/>
<evidence type="ECO:0000256" key="1">
    <source>
        <dbReference type="SAM" id="MobiDB-lite"/>
    </source>
</evidence>
<comment type="caution">
    <text evidence="2">The sequence shown here is derived from an EMBL/GenBank/DDBJ whole genome shotgun (WGS) entry which is preliminary data.</text>
</comment>
<dbReference type="Proteomes" id="UP000241158">
    <property type="component" value="Unassembled WGS sequence"/>
</dbReference>
<dbReference type="RefSeq" id="WP_106716561.1">
    <property type="nucleotide sequence ID" value="NZ_JACHXT010000001.1"/>
</dbReference>
<keyword evidence="3" id="KW-1185">Reference proteome</keyword>
<protein>
    <submittedName>
        <fullName evidence="2">Uncharacterized protein</fullName>
    </submittedName>
</protein>
<organism evidence="2 3">
    <name type="scientific">Phyllobacterium endophyticum</name>
    <dbReference type="NCBI Taxonomy" id="1149773"/>
    <lineage>
        <taxon>Bacteria</taxon>
        <taxon>Pseudomonadati</taxon>
        <taxon>Pseudomonadota</taxon>
        <taxon>Alphaproteobacteria</taxon>
        <taxon>Hyphomicrobiales</taxon>
        <taxon>Phyllobacteriaceae</taxon>
        <taxon>Phyllobacterium</taxon>
    </lineage>
</organism>
<sequence length="103" mass="11592">MTRSSKDTKTRTLRAGERLGADIGATGPVPLVEPHSSRNVDNATSGFESLLVCKANQRLGFRLTNTRFVKRLRPMNHIGLATFRADCLVRRETEYGQYGRERL</sequence>
<proteinExistence type="predicted"/>
<reference evidence="3" key="1">
    <citation type="submission" date="2017-11" db="EMBL/GenBank/DDBJ databases">
        <authorList>
            <person name="Kuznetsova I."/>
            <person name="Sazanova A."/>
            <person name="Chirak E."/>
            <person name="Safronova V."/>
            <person name="Willems A."/>
        </authorList>
    </citation>
    <scope>NUCLEOTIDE SEQUENCE [LARGE SCALE GENOMIC DNA]</scope>
    <source>
        <strain evidence="3">PEPV15</strain>
    </source>
</reference>